<feature type="transmembrane region" description="Helical" evidence="8">
    <location>
        <begin position="933"/>
        <end position="953"/>
    </location>
</feature>
<gene>
    <name evidence="9" type="ORF">JKP88DRAFT_174119</name>
</gene>
<keyword evidence="5 8" id="KW-1133">Transmembrane helix</keyword>
<accession>A0A835ZCE1</accession>
<feature type="transmembrane region" description="Helical" evidence="8">
    <location>
        <begin position="212"/>
        <end position="239"/>
    </location>
</feature>
<feature type="transmembrane region" description="Helical" evidence="8">
    <location>
        <begin position="873"/>
        <end position="891"/>
    </location>
</feature>
<dbReference type="PANTHER" id="PTHR43867">
    <property type="entry name" value="CELLULOSE SYNTHASE CATALYTIC SUBUNIT A [UDP-FORMING]"/>
    <property type="match status" value="1"/>
</dbReference>
<feature type="compositionally biased region" description="Basic residues" evidence="7">
    <location>
        <begin position="1"/>
        <end position="19"/>
    </location>
</feature>
<feature type="compositionally biased region" description="Pro residues" evidence="7">
    <location>
        <begin position="75"/>
        <end position="95"/>
    </location>
</feature>
<dbReference type="AlphaFoldDB" id="A0A835ZCE1"/>
<evidence type="ECO:0000256" key="5">
    <source>
        <dbReference type="ARBA" id="ARBA00022989"/>
    </source>
</evidence>
<keyword evidence="2" id="KW-0328">Glycosyltransferase</keyword>
<feature type="region of interest" description="Disordered" evidence="7">
    <location>
        <begin position="112"/>
        <end position="168"/>
    </location>
</feature>
<feature type="transmembrane region" description="Helical" evidence="8">
    <location>
        <begin position="834"/>
        <end position="853"/>
    </location>
</feature>
<dbReference type="Proteomes" id="UP000664859">
    <property type="component" value="Unassembled WGS sequence"/>
</dbReference>
<evidence type="ECO:0000256" key="2">
    <source>
        <dbReference type="ARBA" id="ARBA00022676"/>
    </source>
</evidence>
<evidence type="ECO:0000313" key="10">
    <source>
        <dbReference type="Proteomes" id="UP000664859"/>
    </source>
</evidence>
<feature type="compositionally biased region" description="Gly residues" evidence="7">
    <location>
        <begin position="138"/>
        <end position="166"/>
    </location>
</feature>
<name>A0A835ZCE1_9STRA</name>
<dbReference type="EMBL" id="JAFCMP010000014">
    <property type="protein sequence ID" value="KAG5191792.1"/>
    <property type="molecule type" value="Genomic_DNA"/>
</dbReference>
<dbReference type="InterPro" id="IPR005150">
    <property type="entry name" value="Cellulose_synth"/>
</dbReference>
<sequence>MTGHARRRAAPRPRLRCPQRTRIPPLPHAPHLARTRRPAPNIPPRPRQCAPRAPPAAAESRLSSLRLRVARRPRTPPPDPPPATPRAPHFPPPPCAVHNAQGFSPAHALQLVRGTNPSAPPPSPGPNFPAATPSLDTAGGGGGGGSARSRGGGSRGGGGGGGGGGVHTRWLSRGRVNSFAAAAGLRPSEAAGGAYADDAVVLKQQFKPNPQAFFALGSTPLLRLIMAANVGFSALYLYWRATSTITTIDTYFYNIKYFPVQIWAWVFYGVEICLTIGILIGHTQRMFPIKRAIVAMEDLVREDDCVGYNARVAILLPSAGERLDIVMLALLGAMSQSTWRGGNRTTSQMLRIIILDEKRRKGVLNMTAAVYALGTLIRNPEVVTILQAEGIDAENVKGFYDWWKFGGGYARKHLYNDPWLNKACLLLEYMEKHAGNGEDADSIFLLSDMPIDAAAGSKAALHGKDVEEFARSMLQALNIPTPSPDAGGGGGAAGGGGGGGGGGVDAGYVHQFSSNPDLPTLLYYTRKDAGTPRVSPKAGNLNAAIFAVDYPEDDPLIGDATIVVVNDCRHQLNPTFLQRTVPYFFELDAEGQHYGWARVAFVQTPQRFKPDQMTLDDPLGNHAAVQYDVINRGKDGIGAVSSSGHGSLWRVEALRGADVDGRRYADPTVVDNIGKTLGFRSQMLIEDTHTSIDMFRHGWTSRYVNEPGEHLSICTHQPNSIAWRIKQVLRWHQGAVQLLFYKGISYTSFGGRFPTLWHRIYAFDQATYYLQAIPGYILLLMPIIYGLTGNSPFETRVADFFLYFTPYIVTGMLPTVISGSWGDVDANKLQRDEQVWLSTTYVQIYAFLSMLWTSLRCQKHENAWAIKAPTWPLFTVFFGQVAALGGGLFWVGKYGFRAWAQNLISVFASALLCMHALWPMVSLQMGWKIPSMYIIKILVWALLGGFIVLINHLSKLAK</sequence>
<dbReference type="GO" id="GO:0016020">
    <property type="term" value="C:membrane"/>
    <property type="evidence" value="ECO:0007669"/>
    <property type="project" value="UniProtKB-SubCell"/>
</dbReference>
<evidence type="ECO:0000256" key="3">
    <source>
        <dbReference type="ARBA" id="ARBA00022679"/>
    </source>
</evidence>
<dbReference type="OrthoDB" id="72851at2759"/>
<keyword evidence="6 8" id="KW-0472">Membrane</keyword>
<protein>
    <submittedName>
        <fullName evidence="9">Cellulose synthase, family GT2</fullName>
    </submittedName>
</protein>
<feature type="transmembrane region" description="Helical" evidence="8">
    <location>
        <begin position="262"/>
        <end position="281"/>
    </location>
</feature>
<dbReference type="InterPro" id="IPR050321">
    <property type="entry name" value="Glycosyltr_2/OpgH_subfam"/>
</dbReference>
<feature type="transmembrane region" description="Helical" evidence="8">
    <location>
        <begin position="800"/>
        <end position="822"/>
    </location>
</feature>
<dbReference type="SUPFAM" id="SSF53448">
    <property type="entry name" value="Nucleotide-diphospho-sugar transferases"/>
    <property type="match status" value="1"/>
</dbReference>
<feature type="transmembrane region" description="Helical" evidence="8">
    <location>
        <begin position="903"/>
        <end position="921"/>
    </location>
</feature>
<feature type="compositionally biased region" description="Low complexity" evidence="7">
    <location>
        <begin position="47"/>
        <end position="67"/>
    </location>
</feature>
<feature type="compositionally biased region" description="Pro residues" evidence="7">
    <location>
        <begin position="118"/>
        <end position="127"/>
    </location>
</feature>
<dbReference type="InterPro" id="IPR029044">
    <property type="entry name" value="Nucleotide-diphossugar_trans"/>
</dbReference>
<keyword evidence="10" id="KW-1185">Reference proteome</keyword>
<proteinExistence type="predicted"/>
<evidence type="ECO:0000256" key="7">
    <source>
        <dbReference type="SAM" id="MobiDB-lite"/>
    </source>
</evidence>
<organism evidence="9 10">
    <name type="scientific">Tribonema minus</name>
    <dbReference type="NCBI Taxonomy" id="303371"/>
    <lineage>
        <taxon>Eukaryota</taxon>
        <taxon>Sar</taxon>
        <taxon>Stramenopiles</taxon>
        <taxon>Ochrophyta</taxon>
        <taxon>PX clade</taxon>
        <taxon>Xanthophyceae</taxon>
        <taxon>Tribonematales</taxon>
        <taxon>Tribonemataceae</taxon>
        <taxon>Tribonema</taxon>
    </lineage>
</organism>
<dbReference type="Pfam" id="PF03552">
    <property type="entry name" value="Cellulose_synt"/>
    <property type="match status" value="2"/>
</dbReference>
<evidence type="ECO:0000256" key="6">
    <source>
        <dbReference type="ARBA" id="ARBA00023136"/>
    </source>
</evidence>
<reference evidence="9" key="1">
    <citation type="submission" date="2021-02" db="EMBL/GenBank/DDBJ databases">
        <title>First Annotated Genome of the Yellow-green Alga Tribonema minus.</title>
        <authorList>
            <person name="Mahan K.M."/>
        </authorList>
    </citation>
    <scope>NUCLEOTIDE SEQUENCE</scope>
    <source>
        <strain evidence="9">UTEX B ZZ1240</strain>
    </source>
</reference>
<evidence type="ECO:0000313" key="9">
    <source>
        <dbReference type="EMBL" id="KAG5191792.1"/>
    </source>
</evidence>
<dbReference type="Gene3D" id="3.90.550.10">
    <property type="entry name" value="Spore Coat Polysaccharide Biosynthesis Protein SpsA, Chain A"/>
    <property type="match status" value="1"/>
</dbReference>
<keyword evidence="3" id="KW-0808">Transferase</keyword>
<comment type="caution">
    <text evidence="9">The sequence shown here is derived from an EMBL/GenBank/DDBJ whole genome shotgun (WGS) entry which is preliminary data.</text>
</comment>
<evidence type="ECO:0000256" key="8">
    <source>
        <dbReference type="SAM" id="Phobius"/>
    </source>
</evidence>
<comment type="subcellular location">
    <subcellularLocation>
        <location evidence="1">Endomembrane system</location>
        <topology evidence="1">Multi-pass membrane protein</topology>
    </subcellularLocation>
</comment>
<dbReference type="GO" id="GO:0016757">
    <property type="term" value="F:glycosyltransferase activity"/>
    <property type="evidence" value="ECO:0007669"/>
    <property type="project" value="UniProtKB-KW"/>
</dbReference>
<dbReference type="PANTHER" id="PTHR43867:SF8">
    <property type="entry name" value="GLYCOSIDE HYDROLASE FAMILY 8"/>
    <property type="match status" value="1"/>
</dbReference>
<keyword evidence="4 8" id="KW-0812">Transmembrane</keyword>
<feature type="transmembrane region" description="Helical" evidence="8">
    <location>
        <begin position="768"/>
        <end position="788"/>
    </location>
</feature>
<evidence type="ECO:0000256" key="1">
    <source>
        <dbReference type="ARBA" id="ARBA00004127"/>
    </source>
</evidence>
<feature type="region of interest" description="Disordered" evidence="7">
    <location>
        <begin position="1"/>
        <end position="100"/>
    </location>
</feature>
<evidence type="ECO:0000256" key="4">
    <source>
        <dbReference type="ARBA" id="ARBA00022692"/>
    </source>
</evidence>